<organism evidence="2 3">
    <name type="scientific">Populus trichocarpa</name>
    <name type="common">Western balsam poplar</name>
    <name type="synonym">Populus balsamifera subsp. trichocarpa</name>
    <dbReference type="NCBI Taxonomy" id="3694"/>
    <lineage>
        <taxon>Eukaryota</taxon>
        <taxon>Viridiplantae</taxon>
        <taxon>Streptophyta</taxon>
        <taxon>Embryophyta</taxon>
        <taxon>Tracheophyta</taxon>
        <taxon>Spermatophyta</taxon>
        <taxon>Magnoliopsida</taxon>
        <taxon>eudicotyledons</taxon>
        <taxon>Gunneridae</taxon>
        <taxon>Pentapetalae</taxon>
        <taxon>rosids</taxon>
        <taxon>fabids</taxon>
        <taxon>Malpighiales</taxon>
        <taxon>Salicaceae</taxon>
        <taxon>Saliceae</taxon>
        <taxon>Populus</taxon>
    </lineage>
</organism>
<proteinExistence type="predicted"/>
<dbReference type="EMBL" id="CM009300">
    <property type="protein sequence ID" value="RQO97801.1"/>
    <property type="molecule type" value="Genomic_DNA"/>
</dbReference>
<protein>
    <submittedName>
        <fullName evidence="2">Uncharacterized protein</fullName>
    </submittedName>
</protein>
<feature type="region of interest" description="Disordered" evidence="1">
    <location>
        <begin position="23"/>
        <end position="51"/>
    </location>
</feature>
<reference evidence="2 3" key="1">
    <citation type="journal article" date="2006" name="Science">
        <title>The genome of black cottonwood, Populus trichocarpa (Torr. &amp; Gray).</title>
        <authorList>
            <person name="Tuskan G.A."/>
            <person name="Difazio S."/>
            <person name="Jansson S."/>
            <person name="Bohlmann J."/>
            <person name="Grigoriev I."/>
            <person name="Hellsten U."/>
            <person name="Putnam N."/>
            <person name="Ralph S."/>
            <person name="Rombauts S."/>
            <person name="Salamov A."/>
            <person name="Schein J."/>
            <person name="Sterck L."/>
            <person name="Aerts A."/>
            <person name="Bhalerao R.R."/>
            <person name="Bhalerao R.P."/>
            <person name="Blaudez D."/>
            <person name="Boerjan W."/>
            <person name="Brun A."/>
            <person name="Brunner A."/>
            <person name="Busov V."/>
            <person name="Campbell M."/>
            <person name="Carlson J."/>
            <person name="Chalot M."/>
            <person name="Chapman J."/>
            <person name="Chen G.L."/>
            <person name="Cooper D."/>
            <person name="Coutinho P.M."/>
            <person name="Couturier J."/>
            <person name="Covert S."/>
            <person name="Cronk Q."/>
            <person name="Cunningham R."/>
            <person name="Davis J."/>
            <person name="Degroeve S."/>
            <person name="Dejardin A."/>
            <person name="Depamphilis C."/>
            <person name="Detter J."/>
            <person name="Dirks B."/>
            <person name="Dubchak I."/>
            <person name="Duplessis S."/>
            <person name="Ehlting J."/>
            <person name="Ellis B."/>
            <person name="Gendler K."/>
            <person name="Goodstein D."/>
            <person name="Gribskov M."/>
            <person name="Grimwood J."/>
            <person name="Groover A."/>
            <person name="Gunter L."/>
            <person name="Hamberger B."/>
            <person name="Heinze B."/>
            <person name="Helariutta Y."/>
            <person name="Henrissat B."/>
            <person name="Holligan D."/>
            <person name="Holt R."/>
            <person name="Huang W."/>
            <person name="Islam-Faridi N."/>
            <person name="Jones S."/>
            <person name="Jones-Rhoades M."/>
            <person name="Jorgensen R."/>
            <person name="Joshi C."/>
            <person name="Kangasjarvi J."/>
            <person name="Karlsson J."/>
            <person name="Kelleher C."/>
            <person name="Kirkpatrick R."/>
            <person name="Kirst M."/>
            <person name="Kohler A."/>
            <person name="Kalluri U."/>
            <person name="Larimer F."/>
            <person name="Leebens-Mack J."/>
            <person name="Leple J.C."/>
            <person name="Locascio P."/>
            <person name="Lou Y."/>
            <person name="Lucas S."/>
            <person name="Martin F."/>
            <person name="Montanini B."/>
            <person name="Napoli C."/>
            <person name="Nelson D.R."/>
            <person name="Nelson C."/>
            <person name="Nieminen K."/>
            <person name="Nilsson O."/>
            <person name="Pereda V."/>
            <person name="Peter G."/>
            <person name="Philippe R."/>
            <person name="Pilate G."/>
            <person name="Poliakov A."/>
            <person name="Razumovskaya J."/>
            <person name="Richardson P."/>
            <person name="Rinaldi C."/>
            <person name="Ritland K."/>
            <person name="Rouze P."/>
            <person name="Ryaboy D."/>
            <person name="Schmutz J."/>
            <person name="Schrader J."/>
            <person name="Segerman B."/>
            <person name="Shin H."/>
            <person name="Siddiqui A."/>
            <person name="Sterky F."/>
            <person name="Terry A."/>
            <person name="Tsai C.J."/>
            <person name="Uberbacher E."/>
            <person name="Unneberg P."/>
            <person name="Vahala J."/>
            <person name="Wall K."/>
            <person name="Wessler S."/>
            <person name="Yang G."/>
            <person name="Yin T."/>
            <person name="Douglas C."/>
            <person name="Marra M."/>
            <person name="Sandberg G."/>
            <person name="Van de Peer Y."/>
            <person name="Rokhsar D."/>
        </authorList>
    </citation>
    <scope>NUCLEOTIDE SEQUENCE [LARGE SCALE GENOMIC DNA]</scope>
    <source>
        <strain evidence="3">cv. Nisqually</strain>
    </source>
</reference>
<dbReference type="Proteomes" id="UP000006729">
    <property type="component" value="Chromosome 11"/>
</dbReference>
<sequence>MRKMTSMEMKLHLWRQSCREPFHASSPKKYGDHVLSLTTQRSLPTKHLPCP</sequence>
<accession>A0A3N7GKS7</accession>
<dbReference type="InParanoid" id="A0A3N7GKS7"/>
<keyword evidence="3" id="KW-1185">Reference proteome</keyword>
<evidence type="ECO:0000313" key="3">
    <source>
        <dbReference type="Proteomes" id="UP000006729"/>
    </source>
</evidence>
<evidence type="ECO:0000256" key="1">
    <source>
        <dbReference type="SAM" id="MobiDB-lite"/>
    </source>
</evidence>
<dbReference type="AlphaFoldDB" id="A0A3N7GKS7"/>
<name>A0A3N7GKS7_POPTR</name>
<gene>
    <name evidence="2" type="ORF">POPTR_011G103275</name>
</gene>
<evidence type="ECO:0000313" key="2">
    <source>
        <dbReference type="EMBL" id="RQO97801.1"/>
    </source>
</evidence>